<evidence type="ECO:0000313" key="3">
    <source>
        <dbReference type="EMBL" id="CAB4186808.1"/>
    </source>
</evidence>
<protein>
    <submittedName>
        <fullName evidence="3">Uncharacterized protein</fullName>
    </submittedName>
</protein>
<dbReference type="EMBL" id="LR796758">
    <property type="protein sequence ID" value="CAB4163798.1"/>
    <property type="molecule type" value="Genomic_DNA"/>
</dbReference>
<evidence type="ECO:0000313" key="2">
    <source>
        <dbReference type="EMBL" id="CAB4165540.1"/>
    </source>
</evidence>
<dbReference type="EMBL" id="LR797099">
    <property type="protein sequence ID" value="CAB4186808.1"/>
    <property type="molecule type" value="Genomic_DNA"/>
</dbReference>
<gene>
    <name evidence="3" type="ORF">UFOVP1146_154</name>
    <name evidence="4" type="ORF">UFOVP1638_411</name>
    <name evidence="1" type="ORF">UFOVP812_67</name>
    <name evidence="2" type="ORF">UFOVP818_76</name>
</gene>
<dbReference type="EMBL" id="LR796776">
    <property type="protein sequence ID" value="CAB4165540.1"/>
    <property type="molecule type" value="Genomic_DNA"/>
</dbReference>
<name>A0A6J5R055_9CAUD</name>
<evidence type="ECO:0000313" key="1">
    <source>
        <dbReference type="EMBL" id="CAB4163798.1"/>
    </source>
</evidence>
<organism evidence="3">
    <name type="scientific">uncultured Caudovirales phage</name>
    <dbReference type="NCBI Taxonomy" id="2100421"/>
    <lineage>
        <taxon>Viruses</taxon>
        <taxon>Duplodnaviria</taxon>
        <taxon>Heunggongvirae</taxon>
        <taxon>Uroviricota</taxon>
        <taxon>Caudoviricetes</taxon>
        <taxon>Peduoviridae</taxon>
        <taxon>Maltschvirus</taxon>
        <taxon>Maltschvirus maltsch</taxon>
    </lineage>
</organism>
<accession>A0A6J5R055</accession>
<evidence type="ECO:0000313" key="4">
    <source>
        <dbReference type="EMBL" id="CAB4221588.1"/>
    </source>
</evidence>
<dbReference type="EMBL" id="LR797502">
    <property type="protein sequence ID" value="CAB4221588.1"/>
    <property type="molecule type" value="Genomic_DNA"/>
</dbReference>
<sequence>MTNTILLKRSSTASAVPAVGNLTVGELALNYTDGNLFFRTGAGTVALLASTKIVSVTGNIDGGNVLTGGLISATGTITSAVTITGGNLATGGTASATGNVTGGNVLTGGLISATGNIDGGNLRTGGLISATGNITSNTFLTGGLISATGTITGGNITGANILTAGLVSATGNVTGNILKAAGLSLSGTVLSDLIPISNVTQSLGNTTNRWKDLWLSGNTIILGESTLSSTGTDFSVAGNVTGSGLTTTGVVTATGNVTGGNILTGGLISAAATITGGNIATGGTASATGNITGGNIATGGTASATGNITGGNVLTGGLISATGAITSAATITGGNIATGGTASATGNITGGNVLTGGLISATGNVTGGNINTNNLVSASTLNIVAGTINLNPTGNVGVNSRWINNLADPVADQDAATKIYVDTVAQGLDPKASVAYATATTLDAYTYNNGTAGVGATITATANGALSIDGFTPTAADRVLIKNETGGNAPYNGIYVVTTVGSVGTAFVLTRATDFNQSAEIPGAFTFVEAGTVNADSGYVCTTNAPVVVGTTNIVFTQFSGAGSYSAGDGISFTGTVINAIYDNSTIGLNGSNQLIVKASASLTTPNIGAATGTSLSTTGTITGGNLAAGSGTISTSGNVTGGNILTGGLISATGNVAGNYFIGNGSALTGLIASVSNISSGTSNVTVVSSGGNVTVGVGGTGNVVVFATTGEYVTGLLSVTGNVTTGNVLTGGLISATGNITGGNITIAGSANISTFIGNVFFGSVPAQPTWYTIAPLNLNNSLAAATKVQLNLINTGGGANAGSAIDFYTYQISVAAANAEARIAAIDDGNYSAWISLQTKTPGSTGTNGLVERVKIDSTGASVVGNVTGGNLRTGGLISATATVTGGNLATGGTTSATGNITGGNVLTGGLVSATATITGGNLATGGTTSATGNITGGNVLTGGLISATGNIAGNYFIGNGSALTGISGGGGGSNISNGTSNVSVYSSGNVAVGINGSSNVGVFSSGSLFINGLFTSPKTITGNVLMAPNSSSLVISPLLVADGYGITVPSDSTLYVWVPS</sequence>
<proteinExistence type="predicted"/>
<reference evidence="3" key="1">
    <citation type="submission" date="2020-05" db="EMBL/GenBank/DDBJ databases">
        <authorList>
            <person name="Chiriac C."/>
            <person name="Salcher M."/>
            <person name="Ghai R."/>
            <person name="Kavagutti S V."/>
        </authorList>
    </citation>
    <scope>NUCLEOTIDE SEQUENCE</scope>
</reference>